<organism evidence="12 13">
    <name type="scientific">Pikeienuella piscinae</name>
    <dbReference type="NCBI Taxonomy" id="2748098"/>
    <lineage>
        <taxon>Bacteria</taxon>
        <taxon>Pseudomonadati</taxon>
        <taxon>Pseudomonadota</taxon>
        <taxon>Alphaproteobacteria</taxon>
        <taxon>Rhodobacterales</taxon>
        <taxon>Paracoccaceae</taxon>
        <taxon>Pikeienuella</taxon>
    </lineage>
</organism>
<evidence type="ECO:0000256" key="7">
    <source>
        <dbReference type="ARBA" id="ARBA00023136"/>
    </source>
</evidence>
<feature type="domain" description="Polysaccharide chain length determinant N-terminal" evidence="11">
    <location>
        <begin position="31"/>
        <end position="119"/>
    </location>
</feature>
<dbReference type="CDD" id="cd05387">
    <property type="entry name" value="BY-kinase"/>
    <property type="match status" value="1"/>
</dbReference>
<keyword evidence="4" id="KW-0547">Nucleotide-binding</keyword>
<dbReference type="Pfam" id="PF02706">
    <property type="entry name" value="Wzz"/>
    <property type="match status" value="1"/>
</dbReference>
<protein>
    <submittedName>
        <fullName evidence="12">AAA family ATPase</fullName>
    </submittedName>
</protein>
<comment type="subcellular location">
    <subcellularLocation>
        <location evidence="1">Cell membrane</location>
        <topology evidence="1">Multi-pass membrane protein</topology>
    </subcellularLocation>
</comment>
<dbReference type="InterPro" id="IPR050445">
    <property type="entry name" value="Bact_polysacc_biosynth/exp"/>
</dbReference>
<evidence type="ECO:0000259" key="11">
    <source>
        <dbReference type="Pfam" id="PF02706"/>
    </source>
</evidence>
<keyword evidence="2" id="KW-1003">Cell membrane</keyword>
<keyword evidence="3 10" id="KW-0812">Transmembrane</keyword>
<gene>
    <name evidence="12" type="ORF">G5B40_12365</name>
</gene>
<evidence type="ECO:0000256" key="4">
    <source>
        <dbReference type="ARBA" id="ARBA00022741"/>
    </source>
</evidence>
<evidence type="ECO:0000256" key="6">
    <source>
        <dbReference type="ARBA" id="ARBA00022989"/>
    </source>
</evidence>
<dbReference type="GO" id="GO:0005886">
    <property type="term" value="C:plasma membrane"/>
    <property type="evidence" value="ECO:0007669"/>
    <property type="project" value="UniProtKB-SubCell"/>
</dbReference>
<evidence type="ECO:0000256" key="1">
    <source>
        <dbReference type="ARBA" id="ARBA00004651"/>
    </source>
</evidence>
<dbReference type="KEGG" id="hdh:G5B40_12365"/>
<dbReference type="SUPFAM" id="SSF52540">
    <property type="entry name" value="P-loop containing nucleoside triphosphate hydrolases"/>
    <property type="match status" value="1"/>
</dbReference>
<evidence type="ECO:0000256" key="2">
    <source>
        <dbReference type="ARBA" id="ARBA00022475"/>
    </source>
</evidence>
<evidence type="ECO:0000256" key="10">
    <source>
        <dbReference type="SAM" id="Phobius"/>
    </source>
</evidence>
<dbReference type="InterPro" id="IPR027417">
    <property type="entry name" value="P-loop_NTPase"/>
</dbReference>
<keyword evidence="5" id="KW-0067">ATP-binding</keyword>
<evidence type="ECO:0000256" key="5">
    <source>
        <dbReference type="ARBA" id="ARBA00022840"/>
    </source>
</evidence>
<evidence type="ECO:0000256" key="3">
    <source>
        <dbReference type="ARBA" id="ARBA00022692"/>
    </source>
</evidence>
<evidence type="ECO:0000256" key="9">
    <source>
        <dbReference type="SAM" id="MobiDB-lite"/>
    </source>
</evidence>
<reference evidence="12 13" key="1">
    <citation type="submission" date="2020-02" db="EMBL/GenBank/DDBJ databases">
        <title>complete genome sequence of Rhodobacteraceae bacterium.</title>
        <authorList>
            <person name="Park J."/>
            <person name="Kim Y.-S."/>
            <person name="Kim K.-H."/>
        </authorList>
    </citation>
    <scope>NUCLEOTIDE SEQUENCE [LARGE SCALE GENOMIC DNA]</scope>
    <source>
        <strain evidence="12 13">RR4-56</strain>
    </source>
</reference>
<feature type="transmembrane region" description="Helical" evidence="10">
    <location>
        <begin position="45"/>
        <end position="63"/>
    </location>
</feature>
<feature type="region of interest" description="Disordered" evidence="9">
    <location>
        <begin position="465"/>
        <end position="487"/>
    </location>
</feature>
<evidence type="ECO:0000313" key="13">
    <source>
        <dbReference type="Proteomes" id="UP000503336"/>
    </source>
</evidence>
<keyword evidence="7 10" id="KW-0472">Membrane</keyword>
<dbReference type="InterPro" id="IPR005702">
    <property type="entry name" value="Wzc-like_C"/>
</dbReference>
<feature type="coiled-coil region" evidence="8">
    <location>
        <begin position="257"/>
        <end position="284"/>
    </location>
</feature>
<accession>A0A7L5BYI0</accession>
<proteinExistence type="predicted"/>
<dbReference type="PANTHER" id="PTHR32309">
    <property type="entry name" value="TYROSINE-PROTEIN KINASE"/>
    <property type="match status" value="1"/>
</dbReference>
<keyword evidence="6 10" id="KW-1133">Transmembrane helix</keyword>
<dbReference type="EMBL" id="CP049056">
    <property type="protein sequence ID" value="QIE56183.1"/>
    <property type="molecule type" value="Genomic_DNA"/>
</dbReference>
<dbReference type="InterPro" id="IPR003856">
    <property type="entry name" value="LPS_length_determ_N"/>
</dbReference>
<keyword evidence="8" id="KW-0175">Coiled coil</keyword>
<dbReference type="PANTHER" id="PTHR32309:SF13">
    <property type="entry name" value="FERRIC ENTEROBACTIN TRANSPORT PROTEIN FEPE"/>
    <property type="match status" value="1"/>
</dbReference>
<evidence type="ECO:0000313" key="12">
    <source>
        <dbReference type="EMBL" id="QIE56183.1"/>
    </source>
</evidence>
<dbReference type="GO" id="GO:0004713">
    <property type="term" value="F:protein tyrosine kinase activity"/>
    <property type="evidence" value="ECO:0007669"/>
    <property type="project" value="TreeGrafter"/>
</dbReference>
<sequence>MVPMNRAANQEGRFDVDAYELPYENTTESILDLRKIALIIWRGRLLILLFIIFGLGVGAYHVSRQEPVYLAKTSILFEPERLQIVAISNVLAEPDAGRGLGNQIEILNSTTLLGKVVERLGLAEVESAELEAPAPDDDSAPADEFSLSRYTDDLLAQWGLPASAELIDGLVVRLGLRESPSETDSLSDEDRKSNAVRAAISKLRANLQISHIGGSRVIEVVYGAPDPQQAALVANTISDEYISFQQMTKNQDVVAVIEMVNRSIEDQRRRVARSEEALEAARLDLAARHAQSSEMLTIQLSASNQALADIRLRLADSQARYERAAAALEAGDDLWSVTEFRDSDLITGFRIHDIEIRDEIAQDRAISGDNISPSRARNIALRKQINASIREEAEYIVAALDFEVTSLKKREAQLEEMIRELEVMSIERTADELSTSRLEREVQANQTLLQTFVARQKEITEQANMQSADARILSRADPPSSPDREASTRLLLASGGAGLFLGALVLLLRERLDNSVRDPRELAEITRLPILASIPMVGKRRNLPKLAQEFLSQPKSLLAESIRNLRTGILYSDPARQPKVVMFTSSVPGESKSATSFLISLASQRTGRSTILVSCDLRDERNARIYSKFPSVSGSERRAGLAAYMRRECALEEALAIEPKSGLHVLALSEQESFHESPADILSSQRFKEVMGILRDKYDLVILDTPPALAVTDARLLASMADTIIYLVRWNGTSKNAVREGLRELQSMDAHLAGCVFTLVSQSKAKKYSDNEFIYKQSYAGYFS</sequence>
<keyword evidence="13" id="KW-1185">Reference proteome</keyword>
<dbReference type="Gene3D" id="3.40.50.300">
    <property type="entry name" value="P-loop containing nucleotide triphosphate hydrolases"/>
    <property type="match status" value="1"/>
</dbReference>
<dbReference type="AlphaFoldDB" id="A0A7L5BYI0"/>
<dbReference type="Proteomes" id="UP000503336">
    <property type="component" value="Chromosome"/>
</dbReference>
<name>A0A7L5BYI0_9RHOB</name>
<evidence type="ECO:0000256" key="8">
    <source>
        <dbReference type="SAM" id="Coils"/>
    </source>
</evidence>